<dbReference type="InterPro" id="IPR001258">
    <property type="entry name" value="NHL_repeat"/>
</dbReference>
<dbReference type="STRING" id="1524254.PHACT_03165"/>
<evidence type="ECO:0000313" key="5">
    <source>
        <dbReference type="EMBL" id="OFE13899.1"/>
    </source>
</evidence>
<feature type="repeat" description="NHL" evidence="4">
    <location>
        <begin position="196"/>
        <end position="235"/>
    </location>
</feature>
<name>A0A1E8CN73_9GAMM</name>
<evidence type="ECO:0000313" key="6">
    <source>
        <dbReference type="Proteomes" id="UP000175669"/>
    </source>
</evidence>
<keyword evidence="2" id="KW-0677">Repeat</keyword>
<evidence type="ECO:0000256" key="3">
    <source>
        <dbReference type="ARBA" id="ARBA00023180"/>
    </source>
</evidence>
<sequence>MPNPNPVVTRNWGELPEGREWGSTAGVDIDPFDGHVWAYERCGAGSFGSGVPINCHTNPVAPIFKFDRNTGEVLANFGAGIMVTPHGIHVDDEGNVWVTDFATNDDATKGQQVHKFSPTGELLLSLGTPGQTGNDSRHFNQPNDVVVGPDGSIYVSDGHSGQGMTTNDAMAEGRANGLTARIMKFAPDGTFIKQWGQIGVRHGEFRTPHAVDFDSQGRLWVADRGNHRLEIFDQDGNYLESRYMFSRVSGIFITEDDMLYAIDSESSPTNHVGWRNGVRIGHIDHDHVTGFIPPFEREDRVYQGTAGEGVAVDAHGNVYAAEGPNSLSQAGGAFTRYSVD</sequence>
<proteinExistence type="predicted"/>
<accession>A0A1E8CN73</accession>
<comment type="caution">
    <text evidence="5">The sequence shown here is derived from an EMBL/GenBank/DDBJ whole genome shotgun (WGS) entry which is preliminary data.</text>
</comment>
<dbReference type="SUPFAM" id="SSF63829">
    <property type="entry name" value="Calcium-dependent phosphotriesterase"/>
    <property type="match status" value="1"/>
</dbReference>
<protein>
    <recommendedName>
        <fullName evidence="7">Peptidylamidoglycolate lyase</fullName>
    </recommendedName>
</protein>
<keyword evidence="1" id="KW-0732">Signal</keyword>
<keyword evidence="6" id="KW-1185">Reference proteome</keyword>
<dbReference type="CDD" id="cd14958">
    <property type="entry name" value="NHL_PAL_like"/>
    <property type="match status" value="1"/>
</dbReference>
<evidence type="ECO:0008006" key="7">
    <source>
        <dbReference type="Google" id="ProtNLM"/>
    </source>
</evidence>
<evidence type="ECO:0000256" key="2">
    <source>
        <dbReference type="ARBA" id="ARBA00022737"/>
    </source>
</evidence>
<dbReference type="Gene3D" id="2.120.10.30">
    <property type="entry name" value="TolB, C-terminal domain"/>
    <property type="match status" value="1"/>
</dbReference>
<dbReference type="EMBL" id="MASR01000001">
    <property type="protein sequence ID" value="OFE13899.1"/>
    <property type="molecule type" value="Genomic_DNA"/>
</dbReference>
<dbReference type="AlphaFoldDB" id="A0A1E8CN73"/>
<organism evidence="5 6">
    <name type="scientific">Pseudohongiella acticola</name>
    <dbReference type="NCBI Taxonomy" id="1524254"/>
    <lineage>
        <taxon>Bacteria</taxon>
        <taxon>Pseudomonadati</taxon>
        <taxon>Pseudomonadota</taxon>
        <taxon>Gammaproteobacteria</taxon>
        <taxon>Pseudomonadales</taxon>
        <taxon>Pseudohongiellaceae</taxon>
        <taxon>Pseudohongiella</taxon>
    </lineage>
</organism>
<dbReference type="Pfam" id="PF01436">
    <property type="entry name" value="NHL"/>
    <property type="match status" value="2"/>
</dbReference>
<evidence type="ECO:0000256" key="1">
    <source>
        <dbReference type="ARBA" id="ARBA00022729"/>
    </source>
</evidence>
<dbReference type="InterPro" id="IPR011042">
    <property type="entry name" value="6-blade_b-propeller_TolB-like"/>
</dbReference>
<reference evidence="6" key="1">
    <citation type="submission" date="2016-07" db="EMBL/GenBank/DDBJ databases">
        <authorList>
            <person name="Florea S."/>
            <person name="Webb J.S."/>
            <person name="Jaromczyk J."/>
            <person name="Schardl C.L."/>
        </authorList>
    </citation>
    <scope>NUCLEOTIDE SEQUENCE [LARGE SCALE GENOMIC DNA]</scope>
    <source>
        <strain evidence="6">KCTC 42131</strain>
    </source>
</reference>
<keyword evidence="3" id="KW-0325">Glycoprotein</keyword>
<gene>
    <name evidence="5" type="ORF">PHACT_03165</name>
</gene>
<dbReference type="Proteomes" id="UP000175669">
    <property type="component" value="Unassembled WGS sequence"/>
</dbReference>
<evidence type="ECO:0000256" key="4">
    <source>
        <dbReference type="PROSITE-ProRule" id="PRU00504"/>
    </source>
</evidence>
<dbReference type="PROSITE" id="PS51125">
    <property type="entry name" value="NHL"/>
    <property type="match status" value="1"/>
</dbReference>
<dbReference type="PANTHER" id="PTHR10680">
    <property type="entry name" value="PEPTIDYL-GLYCINE ALPHA-AMIDATING MONOOXYGENASE"/>
    <property type="match status" value="1"/>
</dbReference>